<keyword evidence="7" id="KW-1015">Disulfide bond</keyword>
<feature type="domain" description="Aspartyl/asparaginy/proline hydroxylase" evidence="12">
    <location>
        <begin position="437"/>
        <end position="591"/>
    </location>
</feature>
<protein>
    <submittedName>
        <fullName evidence="14">Un-named hu7910</fullName>
    </submittedName>
</protein>
<dbReference type="SUPFAM" id="SSF51197">
    <property type="entry name" value="Clavaminate synthase-like"/>
    <property type="match status" value="1"/>
</dbReference>
<dbReference type="PROSITE" id="PS50005">
    <property type="entry name" value="TPR"/>
    <property type="match status" value="1"/>
</dbReference>
<feature type="repeat" description="TPR" evidence="10">
    <location>
        <begin position="300"/>
        <end position="333"/>
    </location>
</feature>
<dbReference type="Gene3D" id="2.60.120.330">
    <property type="entry name" value="B-lactam Antibiotic, Isopenicillin N Synthase, Chain"/>
    <property type="match status" value="1"/>
</dbReference>
<evidence type="ECO:0000256" key="7">
    <source>
        <dbReference type="ARBA" id="ARBA00023157"/>
    </source>
</evidence>
<accession>A0A7N8X8E4</accession>
<keyword evidence="3" id="KW-0597">Phosphoprotein</keyword>
<dbReference type="InterPro" id="IPR027443">
    <property type="entry name" value="IPNS-like_sf"/>
</dbReference>
<keyword evidence="5 11" id="KW-1133">Transmembrane helix</keyword>
<reference evidence="14" key="1">
    <citation type="submission" date="2025-08" db="UniProtKB">
        <authorList>
            <consortium name="Ensembl"/>
        </authorList>
    </citation>
    <scope>IDENTIFICATION</scope>
</reference>
<keyword evidence="10" id="KW-0802">TPR repeat</keyword>
<evidence type="ECO:0000256" key="3">
    <source>
        <dbReference type="ARBA" id="ARBA00022553"/>
    </source>
</evidence>
<dbReference type="Pfam" id="PF13181">
    <property type="entry name" value="TPR_8"/>
    <property type="match status" value="1"/>
</dbReference>
<dbReference type="GO" id="GO:0005783">
    <property type="term" value="C:endoplasmic reticulum"/>
    <property type="evidence" value="ECO:0007669"/>
    <property type="project" value="TreeGrafter"/>
</dbReference>
<evidence type="ECO:0000256" key="10">
    <source>
        <dbReference type="PROSITE-ProRule" id="PRU00339"/>
    </source>
</evidence>
<evidence type="ECO:0000256" key="2">
    <source>
        <dbReference type="ARBA" id="ARBA00007730"/>
    </source>
</evidence>
<evidence type="ECO:0000259" key="13">
    <source>
        <dbReference type="Pfam" id="PF05279"/>
    </source>
</evidence>
<dbReference type="GeneTree" id="ENSGT00940000156304"/>
<evidence type="ECO:0000256" key="4">
    <source>
        <dbReference type="ARBA" id="ARBA00022692"/>
    </source>
</evidence>
<dbReference type="InterPro" id="IPR007803">
    <property type="entry name" value="Asp/Arg/Pro-Hydrxlase"/>
</dbReference>
<name>A0A7N8X8E4_9TELE</name>
<dbReference type="Gene3D" id="1.25.40.10">
    <property type="entry name" value="Tetratricopeptide repeat domain"/>
    <property type="match status" value="2"/>
</dbReference>
<keyword evidence="4 11" id="KW-0812">Transmembrane</keyword>
<feature type="domain" description="Aspartyl beta-hydroxylase/Triadin" evidence="13">
    <location>
        <begin position="15"/>
        <end position="86"/>
    </location>
</feature>
<dbReference type="FunFam" id="2.60.120.330:FF:000004">
    <property type="entry name" value="aspartyl/asparaginyl beta-hydroxylase isoform X2"/>
    <property type="match status" value="1"/>
</dbReference>
<evidence type="ECO:0000256" key="11">
    <source>
        <dbReference type="SAM" id="Phobius"/>
    </source>
</evidence>
<dbReference type="Pfam" id="PF05118">
    <property type="entry name" value="Asp_Arg_Hydrox"/>
    <property type="match status" value="1"/>
</dbReference>
<dbReference type="AlphaFoldDB" id="A0A7N8X8E4"/>
<dbReference type="SMART" id="SM00028">
    <property type="entry name" value="TPR"/>
    <property type="match status" value="3"/>
</dbReference>
<feature type="transmembrane region" description="Helical" evidence="11">
    <location>
        <begin position="153"/>
        <end position="172"/>
    </location>
</feature>
<dbReference type="InterPro" id="IPR039038">
    <property type="entry name" value="ASPH"/>
</dbReference>
<dbReference type="Pfam" id="PF05279">
    <property type="entry name" value="Asp-B-Hydro_N"/>
    <property type="match status" value="1"/>
</dbReference>
<keyword evidence="6 11" id="KW-0472">Membrane</keyword>
<dbReference type="InterPro" id="IPR007943">
    <property type="entry name" value="Asp-B-hydro/Triadin_dom"/>
</dbReference>
<evidence type="ECO:0000313" key="15">
    <source>
        <dbReference type="Proteomes" id="UP000261640"/>
    </source>
</evidence>
<feature type="transmembrane region" description="Helical" evidence="11">
    <location>
        <begin position="18"/>
        <end position="38"/>
    </location>
</feature>
<dbReference type="Pfam" id="PF13174">
    <property type="entry name" value="TPR_6"/>
    <property type="match status" value="1"/>
</dbReference>
<dbReference type="GO" id="GO:0016020">
    <property type="term" value="C:membrane"/>
    <property type="evidence" value="ECO:0007669"/>
    <property type="project" value="UniProtKB-SubCell"/>
</dbReference>
<dbReference type="Ensembl" id="ENSMAMT00000060109.1">
    <property type="protein sequence ID" value="ENSMAMP00000047279.1"/>
    <property type="gene ID" value="ENSMAMG00000007874.2"/>
</dbReference>
<evidence type="ECO:0000313" key="14">
    <source>
        <dbReference type="Ensembl" id="ENSMAMP00000047279.1"/>
    </source>
</evidence>
<evidence type="ECO:0000259" key="12">
    <source>
        <dbReference type="Pfam" id="PF05118"/>
    </source>
</evidence>
<organism evidence="14 15">
    <name type="scientific">Mastacembelus armatus</name>
    <name type="common">zig-zag eel</name>
    <dbReference type="NCBI Taxonomy" id="205130"/>
    <lineage>
        <taxon>Eukaryota</taxon>
        <taxon>Metazoa</taxon>
        <taxon>Chordata</taxon>
        <taxon>Craniata</taxon>
        <taxon>Vertebrata</taxon>
        <taxon>Euteleostomi</taxon>
        <taxon>Actinopterygii</taxon>
        <taxon>Neopterygii</taxon>
        <taxon>Teleostei</taxon>
        <taxon>Neoteleostei</taxon>
        <taxon>Acanthomorphata</taxon>
        <taxon>Anabantaria</taxon>
        <taxon>Synbranchiformes</taxon>
        <taxon>Mastacembelidae</taxon>
        <taxon>Mastacembelus</taxon>
    </lineage>
</organism>
<dbReference type="Proteomes" id="UP000261640">
    <property type="component" value="Unplaced"/>
</dbReference>
<proteinExistence type="inferred from homology"/>
<evidence type="ECO:0000256" key="8">
    <source>
        <dbReference type="ARBA" id="ARBA00023180"/>
    </source>
</evidence>
<sequence>KGEGGGGDARGGPKYSMFTWFVVLGLLGVWSSVAIVYFDIVDYDSVIAKAKEFRMNFSEVLQGKLTVYDADGDGDFDVEDAKVLLGLTKDGGDSANAESLEEVLNILAEEGSDWIYGFFTFLYDVVSSPVEGGEEEQRQEESSTTSSSEEVKGMFDLFFFYPLFFLFMSLLAKKKKPKLLNKLDKTIKAEIDAADKLRKKGKVEEALKAFELLVQQYPQSPRARYGKAQVEDDLAEKLRSNDMLQKAINTYREAAELPDVTSDLVRAALKRRAERQQFLGRMRGSLMTLEKLVQIFPEDISLKNDLGVAYLLLGDNKGAKKVYEEVLVADPVNGFAKVHYGFILKADNKIAESIPYLKEGLESGEPGTDDGRFYFHLGDALQRVGDKSAYYWYELGHKRGHFASVWQRSLYNVDGLKAQPWWTTKETGYTDLVKMLERNWKTIRDEALVVMDQNTGMFIPEEENLREKGEWGQYTLWQQGKKVGNACQAVPKTCSLIERYPEATGCKRGQIKFSVMQPGTHVWPHTGPTNCRLRMHLGLVIPKQGCKIRCTNETREWEEGKVLIFDDSFEHEVWQDADSYRLIFIVDVWHPELMPYQWQTLSPI</sequence>
<keyword evidence="8" id="KW-0325">Glycoprotein</keyword>
<evidence type="ECO:0000256" key="1">
    <source>
        <dbReference type="ARBA" id="ARBA00004606"/>
    </source>
</evidence>
<dbReference type="SUPFAM" id="SSF48452">
    <property type="entry name" value="TPR-like"/>
    <property type="match status" value="1"/>
</dbReference>
<evidence type="ECO:0000256" key="5">
    <source>
        <dbReference type="ARBA" id="ARBA00022989"/>
    </source>
</evidence>
<dbReference type="InterPro" id="IPR019734">
    <property type="entry name" value="TPR_rpt"/>
</dbReference>
<evidence type="ECO:0000256" key="6">
    <source>
        <dbReference type="ARBA" id="ARBA00023136"/>
    </source>
</evidence>
<comment type="subcellular location">
    <subcellularLocation>
        <location evidence="9">Endomembrane system</location>
        <topology evidence="9">Single-pass membrane protein</topology>
    </subcellularLocation>
    <subcellularLocation>
        <location evidence="1">Membrane</location>
        <topology evidence="1">Single-pass type II membrane protein</topology>
    </subcellularLocation>
</comment>
<dbReference type="GO" id="GO:0062101">
    <property type="term" value="F:peptidyl-aspartic acid 3-dioxygenase activity"/>
    <property type="evidence" value="ECO:0007669"/>
    <property type="project" value="InterPro"/>
</dbReference>
<reference evidence="14" key="2">
    <citation type="submission" date="2025-09" db="UniProtKB">
        <authorList>
            <consortium name="Ensembl"/>
        </authorList>
    </citation>
    <scope>IDENTIFICATION</scope>
</reference>
<dbReference type="InterPro" id="IPR011990">
    <property type="entry name" value="TPR-like_helical_dom_sf"/>
</dbReference>
<dbReference type="PANTHER" id="PTHR12366:SF33">
    <property type="entry name" value="ASPARTYL_ASPARAGINYL BETA-HYDROXYLASE"/>
    <property type="match status" value="1"/>
</dbReference>
<comment type="similarity">
    <text evidence="2">Belongs to the aspartyl/asparaginyl beta-hydroxylase family.</text>
</comment>
<keyword evidence="15" id="KW-1185">Reference proteome</keyword>
<dbReference type="PANTHER" id="PTHR12366">
    <property type="entry name" value="ASPARTYL/ASPARAGINYL BETA-HYDROXYLASE"/>
    <property type="match status" value="1"/>
</dbReference>
<evidence type="ECO:0000256" key="9">
    <source>
        <dbReference type="ARBA" id="ARBA00037847"/>
    </source>
</evidence>